<evidence type="ECO:0008006" key="7">
    <source>
        <dbReference type="Google" id="ProtNLM"/>
    </source>
</evidence>
<dbReference type="Pfam" id="PF02472">
    <property type="entry name" value="ExbD"/>
    <property type="match status" value="1"/>
</dbReference>
<dbReference type="GO" id="GO:0005886">
    <property type="term" value="C:plasma membrane"/>
    <property type="evidence" value="ECO:0007669"/>
    <property type="project" value="UniProtKB-SubCell"/>
</dbReference>
<evidence type="ECO:0000256" key="1">
    <source>
        <dbReference type="ARBA" id="ARBA00004162"/>
    </source>
</evidence>
<evidence type="ECO:0000256" key="4">
    <source>
        <dbReference type="ARBA" id="ARBA00022989"/>
    </source>
</evidence>
<comment type="subcellular location">
    <subcellularLocation>
        <location evidence="1">Cell membrane</location>
        <topology evidence="1">Single-pass membrane protein</topology>
    </subcellularLocation>
</comment>
<evidence type="ECO:0000313" key="6">
    <source>
        <dbReference type="EMBL" id="MPL76888.1"/>
    </source>
</evidence>
<organism evidence="6">
    <name type="scientific">bioreactor metagenome</name>
    <dbReference type="NCBI Taxonomy" id="1076179"/>
    <lineage>
        <taxon>unclassified sequences</taxon>
        <taxon>metagenomes</taxon>
        <taxon>ecological metagenomes</taxon>
    </lineage>
</organism>
<gene>
    <name evidence="6" type="ORF">SDC9_22739</name>
</gene>
<keyword evidence="3" id="KW-0812">Transmembrane</keyword>
<reference evidence="6" key="1">
    <citation type="submission" date="2019-08" db="EMBL/GenBank/DDBJ databases">
        <authorList>
            <person name="Kucharzyk K."/>
            <person name="Murdoch R.W."/>
            <person name="Higgins S."/>
            <person name="Loffler F."/>
        </authorList>
    </citation>
    <scope>NUCLEOTIDE SEQUENCE</scope>
</reference>
<dbReference type="PANTHER" id="PTHR30558">
    <property type="entry name" value="EXBD MEMBRANE COMPONENT OF PMF-DRIVEN MACROMOLECULE IMPORT SYSTEM"/>
    <property type="match status" value="1"/>
</dbReference>
<evidence type="ECO:0000256" key="5">
    <source>
        <dbReference type="ARBA" id="ARBA00023136"/>
    </source>
</evidence>
<dbReference type="GO" id="GO:0022857">
    <property type="term" value="F:transmembrane transporter activity"/>
    <property type="evidence" value="ECO:0007669"/>
    <property type="project" value="InterPro"/>
</dbReference>
<dbReference type="InterPro" id="IPR003400">
    <property type="entry name" value="ExbD"/>
</dbReference>
<evidence type="ECO:0000256" key="3">
    <source>
        <dbReference type="ARBA" id="ARBA00022692"/>
    </source>
</evidence>
<keyword evidence="4" id="KW-1133">Transmembrane helix</keyword>
<evidence type="ECO:0000256" key="2">
    <source>
        <dbReference type="ARBA" id="ARBA00022475"/>
    </source>
</evidence>
<dbReference type="EMBL" id="VSSQ01000101">
    <property type="protein sequence ID" value="MPL76888.1"/>
    <property type="molecule type" value="Genomic_DNA"/>
</dbReference>
<name>A0A644UD19_9ZZZZ</name>
<keyword evidence="5" id="KW-0472">Membrane</keyword>
<dbReference type="AlphaFoldDB" id="A0A644UD19"/>
<dbReference type="PANTHER" id="PTHR30558:SF3">
    <property type="entry name" value="BIOPOLYMER TRANSPORT PROTEIN EXBD-RELATED"/>
    <property type="match status" value="1"/>
</dbReference>
<protein>
    <recommendedName>
        <fullName evidence="7">Biopolymer transport protein ExbD/TolR</fullName>
    </recommendedName>
</protein>
<keyword evidence="2" id="KW-1003">Cell membrane</keyword>
<comment type="caution">
    <text evidence="6">The sequence shown here is derived from an EMBL/GenBank/DDBJ whole genome shotgun (WGS) entry which is preliminary data.</text>
</comment>
<accession>A0A644UD19</accession>
<sequence length="192" mass="21450">MARKKKEVPQVNSSSSADISFLLLTFFLLTSSINTDLGIQRRLPPPSDPSVKPPEIHKRNTFTVKVNRADQLLFDGQVGEITGLKERAKEFLSNPQNLPNLPEKTTTEIPLIGKYEVSKGVISLQNDRGTSYDMYFKVQNELTGAINELKDELSRVRFGRAYKDCKEDQREAIDKAIPTAISEAEPKNVGGN</sequence>
<proteinExistence type="predicted"/>